<comment type="caution">
    <text evidence="1">The sequence shown here is derived from an EMBL/GenBank/DDBJ whole genome shotgun (WGS) entry which is preliminary data.</text>
</comment>
<evidence type="ECO:0000313" key="1">
    <source>
        <dbReference type="EMBL" id="TVU80888.1"/>
    </source>
</evidence>
<gene>
    <name evidence="1" type="ORF">FQN05_12645</name>
</gene>
<dbReference type="AlphaFoldDB" id="A0A558IHK0"/>
<accession>A0A558IHK0</accession>
<dbReference type="GO" id="GO:0005524">
    <property type="term" value="F:ATP binding"/>
    <property type="evidence" value="ECO:0007669"/>
    <property type="project" value="UniProtKB-KW"/>
</dbReference>
<dbReference type="EMBL" id="VMTX01000024">
    <property type="protein sequence ID" value="TVU80888.1"/>
    <property type="molecule type" value="Genomic_DNA"/>
</dbReference>
<keyword evidence="1" id="KW-0067">ATP-binding</keyword>
<dbReference type="Proteomes" id="UP000320648">
    <property type="component" value="Unassembled WGS sequence"/>
</dbReference>
<name>A0A558IHK0_9CORY</name>
<proteinExistence type="predicted"/>
<protein>
    <submittedName>
        <fullName evidence="1">ATP-binding protein</fullName>
    </submittedName>
</protein>
<reference evidence="1 2" key="1">
    <citation type="submission" date="2019-07" db="EMBL/GenBank/DDBJ databases">
        <title>Draft genome of C. aurimucosum strain 15-4290.</title>
        <authorList>
            <person name="Pacheco L.G.C."/>
            <person name="Aguiar E.R.G.R."/>
            <person name="Navas J."/>
            <person name="Santos C.S."/>
            <person name="Rocha D.J.P.G."/>
        </authorList>
    </citation>
    <scope>NUCLEOTIDE SEQUENCE [LARGE SCALE GENOMIC DNA]</scope>
    <source>
        <strain evidence="1 2">15-4290</strain>
    </source>
</reference>
<sequence>MNSIDDEIVRAKMRKLRVSTFADIFYEVVNDEAYADALPEDIFLAAVEEAYTQRQQRNIAKAITQAKFR</sequence>
<organism evidence="1 2">
    <name type="scientific">Corynebacterium aurimucosum</name>
    <dbReference type="NCBI Taxonomy" id="169292"/>
    <lineage>
        <taxon>Bacteria</taxon>
        <taxon>Bacillati</taxon>
        <taxon>Actinomycetota</taxon>
        <taxon>Actinomycetes</taxon>
        <taxon>Mycobacteriales</taxon>
        <taxon>Corynebacteriaceae</taxon>
        <taxon>Corynebacterium</taxon>
    </lineage>
</organism>
<evidence type="ECO:0000313" key="2">
    <source>
        <dbReference type="Proteomes" id="UP000320648"/>
    </source>
</evidence>
<keyword evidence="1" id="KW-0547">Nucleotide-binding</keyword>
<feature type="non-terminal residue" evidence="1">
    <location>
        <position position="69"/>
    </location>
</feature>